<evidence type="ECO:0000313" key="4">
    <source>
        <dbReference type="WBParaSite" id="maker-unitig_36823-snap-gene-0.6-mRNA-1"/>
    </source>
</evidence>
<name>A0A1I8FJ08_9PLAT</name>
<feature type="region of interest" description="Disordered" evidence="1">
    <location>
        <begin position="83"/>
        <end position="112"/>
    </location>
</feature>
<keyword evidence="2" id="KW-0732">Signal</keyword>
<organism evidence="3 4">
    <name type="scientific">Macrostomum lignano</name>
    <dbReference type="NCBI Taxonomy" id="282301"/>
    <lineage>
        <taxon>Eukaryota</taxon>
        <taxon>Metazoa</taxon>
        <taxon>Spiralia</taxon>
        <taxon>Lophotrochozoa</taxon>
        <taxon>Platyhelminthes</taxon>
        <taxon>Rhabditophora</taxon>
        <taxon>Macrostomorpha</taxon>
        <taxon>Macrostomida</taxon>
        <taxon>Macrostomidae</taxon>
        <taxon>Macrostomum</taxon>
    </lineage>
</organism>
<dbReference type="Proteomes" id="UP000095280">
    <property type="component" value="Unplaced"/>
</dbReference>
<accession>A0A1I8FJ08</accession>
<reference evidence="4" key="1">
    <citation type="submission" date="2016-11" db="UniProtKB">
        <authorList>
            <consortium name="WormBaseParasite"/>
        </authorList>
    </citation>
    <scope>IDENTIFICATION</scope>
</reference>
<evidence type="ECO:0000256" key="1">
    <source>
        <dbReference type="SAM" id="MobiDB-lite"/>
    </source>
</evidence>
<protein>
    <submittedName>
        <fullName evidence="4">HTH CENPB-type domain-containing protein</fullName>
    </submittedName>
</protein>
<proteinExistence type="predicted"/>
<feature type="signal peptide" evidence="2">
    <location>
        <begin position="1"/>
        <end position="16"/>
    </location>
</feature>
<feature type="chain" id="PRO_5009318674" evidence="2">
    <location>
        <begin position="17"/>
        <end position="368"/>
    </location>
</feature>
<dbReference type="AlphaFoldDB" id="A0A1I8FJ08"/>
<keyword evidence="3" id="KW-1185">Reference proteome</keyword>
<dbReference type="WBParaSite" id="maker-unitig_36823-snap-gene-0.6-mRNA-1">
    <property type="protein sequence ID" value="maker-unitig_36823-snap-gene-0.6-mRNA-1"/>
    <property type="gene ID" value="maker-unitig_36823-snap-gene-0.6"/>
</dbReference>
<evidence type="ECO:0000313" key="3">
    <source>
        <dbReference type="Proteomes" id="UP000095280"/>
    </source>
</evidence>
<sequence>MLWSTLSSLFASVADGYASSKWRSRFIAKQLLCQTTPTYLVSIADHKLYVPDKSQTNMTNRDDGQLMTIYRISIDYDELTHSREASKPPTHMPLDDAGSGQSKADPMNPEVTDSSVQCELNASTVALESSGSGLTKYAKSYQRFHQAVEALVVTARCATVDEATEPLVLESSPKQTLDVGTRHRRRSGCLYTADPSCGAFADTEDIGALTTSSQALNLQPTTRATRRHLSPYRRHRPLWQGVRRNLRCDCRSEFTYRLARGSPDLLGQHSGRELIRCVFELRQFRHRPHLLGLTMLTGEKPIHIGERPHGQTGAQRLAQRVLALRLLKRSGGGPGGGGEGGGGPRWHPGLQLTRCELKFYPESVDLCP</sequence>
<evidence type="ECO:0000256" key="2">
    <source>
        <dbReference type="SAM" id="SignalP"/>
    </source>
</evidence>